<protein>
    <recommendedName>
        <fullName evidence="1">VHS domain-containing protein</fullName>
    </recommendedName>
</protein>
<evidence type="ECO:0000313" key="4">
    <source>
        <dbReference type="Proteomes" id="UP001628156"/>
    </source>
</evidence>
<dbReference type="CDD" id="cd03561">
    <property type="entry name" value="VHS"/>
    <property type="match status" value="1"/>
</dbReference>
<comment type="caution">
    <text evidence="2">The sequence shown here is derived from an EMBL/GenBank/DDBJ whole genome shotgun (WGS) entry which is preliminary data.</text>
</comment>
<dbReference type="InterPro" id="IPR008942">
    <property type="entry name" value="ENTH_VHS"/>
</dbReference>
<dbReference type="Gene3D" id="1.25.40.90">
    <property type="match status" value="1"/>
</dbReference>
<dbReference type="Pfam" id="PF00790">
    <property type="entry name" value="VHS"/>
    <property type="match status" value="1"/>
</dbReference>
<evidence type="ECO:0000313" key="3">
    <source>
        <dbReference type="EMBL" id="GAB1222963.1"/>
    </source>
</evidence>
<reference evidence="2 4" key="1">
    <citation type="journal article" date="2019" name="PLoS Negl. Trop. Dis.">
        <title>Whole genome sequencing of Entamoeba nuttalli reveals mammalian host-related molecular signatures and a novel octapeptide-repeat surface protein.</title>
        <authorList>
            <person name="Tanaka M."/>
            <person name="Makiuchi T."/>
            <person name="Komiyama T."/>
            <person name="Shiina T."/>
            <person name="Osaki K."/>
            <person name="Tachibana H."/>
        </authorList>
    </citation>
    <scope>NUCLEOTIDE SEQUENCE [LARGE SCALE GENOMIC DNA]</scope>
    <source>
        <strain evidence="2 4">P19-061405</strain>
    </source>
</reference>
<name>A0ABQ0D9E0_9EUKA</name>
<dbReference type="EMBL" id="BAAFRS010000126">
    <property type="protein sequence ID" value="GAB1222963.1"/>
    <property type="molecule type" value="Genomic_DNA"/>
</dbReference>
<accession>A0ABQ0D9E0</accession>
<sequence length="284" mass="33342">MIMNKSQKSKTPKRKITWDLAAQLVEYATAADLKIIDEPTNLRICNLLKANKNKAKDLLNVLRKRMLNKRDNVVYLSLVLLQQTIIECPELIDLYSTSAWQDCFITTLLRTNVLIETKKKLLSIIRGMTESFPNDLLFKDTYEQIIQHGIEFPEAAHFDKEVTFVTKISKSKFIDECEQLIGYCQFLNQSFDYLTILELEQLKEDMEIKEIIFKLEKAQPIIISLLRKKDLSMDVIQLVKTTHEQIKTTLERYKKLTEKWVHLACTDKKIVENTQFMFESKKLR</sequence>
<feature type="domain" description="VHS" evidence="1">
    <location>
        <begin position="28"/>
        <end position="153"/>
    </location>
</feature>
<evidence type="ECO:0000313" key="2">
    <source>
        <dbReference type="EMBL" id="GAB1219458.1"/>
    </source>
</evidence>
<keyword evidence="4" id="KW-1185">Reference proteome</keyword>
<reference evidence="2" key="2">
    <citation type="submission" date="2024-08" db="EMBL/GenBank/DDBJ databases">
        <title>Draft genome assembly of Entamoeba nuttalli using a combination of long-read and short-read sequencing data.</title>
        <authorList>
            <person name="Tanaka M."/>
            <person name="Tachibana H."/>
        </authorList>
    </citation>
    <scope>NUCLEOTIDE SEQUENCE</scope>
    <source>
        <strain evidence="2">P19-061405</strain>
    </source>
</reference>
<gene>
    <name evidence="2" type="ORF">ENUP19_0036G0029</name>
    <name evidence="3" type="ORF">ENUP19_0126G0028</name>
</gene>
<organism evidence="2 4">
    <name type="scientific">Entamoeba nuttalli</name>
    <dbReference type="NCBI Taxonomy" id="412467"/>
    <lineage>
        <taxon>Eukaryota</taxon>
        <taxon>Amoebozoa</taxon>
        <taxon>Evosea</taxon>
        <taxon>Archamoebae</taxon>
        <taxon>Mastigamoebida</taxon>
        <taxon>Entamoebidae</taxon>
        <taxon>Entamoeba</taxon>
    </lineage>
</organism>
<dbReference type="EMBL" id="BAAFRS010000036">
    <property type="protein sequence ID" value="GAB1219458.1"/>
    <property type="molecule type" value="Genomic_DNA"/>
</dbReference>
<dbReference type="InterPro" id="IPR002014">
    <property type="entry name" value="VHS_dom"/>
</dbReference>
<dbReference type="PROSITE" id="PS50179">
    <property type="entry name" value="VHS"/>
    <property type="match status" value="1"/>
</dbReference>
<proteinExistence type="predicted"/>
<dbReference type="Proteomes" id="UP001628156">
    <property type="component" value="Unassembled WGS sequence"/>
</dbReference>
<dbReference type="SUPFAM" id="SSF48464">
    <property type="entry name" value="ENTH/VHS domain"/>
    <property type="match status" value="1"/>
</dbReference>
<evidence type="ECO:0000259" key="1">
    <source>
        <dbReference type="PROSITE" id="PS50179"/>
    </source>
</evidence>